<proteinExistence type="predicted"/>
<dbReference type="Proteomes" id="UP000001429">
    <property type="component" value="Chromosome 6"/>
</dbReference>
<gene>
    <name evidence="2" type="ORF">CAWG_05033</name>
</gene>
<protein>
    <submittedName>
        <fullName evidence="2">Uncharacterized protein</fullName>
    </submittedName>
</protein>
<feature type="compositionally biased region" description="Polar residues" evidence="1">
    <location>
        <begin position="306"/>
        <end position="315"/>
    </location>
</feature>
<dbReference type="VEuPathDB" id="FungiDB:CAWG_05033"/>
<sequence>MSQPSSAQFNFYSNSSSSLEDPISPTTYSSSSQPQSQSQPQPQSQVQSSSSASHNHNHNHNYNHQRHHHNNNTNNNNNGHHIKNDKLHKSIKRSLSKLTFTPPNANIPSNPVSASSSTGHSFSEADIFERTCSKHNYHYPLINNPETPSHYNLENYTSPILDTATEILSNNIPLDQVKLNCYCDENENENEIDKQIENENEQEENTDQIRDQKQEKEDILQPPSTTTTFIRPRARSIISQTLISTLDHNRKMHSSMSSTGFNNNHNHNHNNNHNHNHNNATATATAISNYNPSPPPLLAKRSMSYAGQTPYSQSKGIGKVDKEDNDPNTIDFFSFADIINHEEVEEEQEKGFINTSPTRSSASSSSNSGGGRQFNQMVSPSPSLTQPPVNDFHPIRRGSCVATISAKDYIGRF</sequence>
<feature type="region of interest" description="Disordered" evidence="1">
    <location>
        <begin position="194"/>
        <end position="225"/>
    </location>
</feature>
<dbReference type="AlphaFoldDB" id="C4YSG7"/>
<dbReference type="EMBL" id="CM000312">
    <property type="protein sequence ID" value="EEQ46670.1"/>
    <property type="molecule type" value="Genomic_DNA"/>
</dbReference>
<dbReference type="OrthoDB" id="5364312at2759"/>
<organism evidence="2 3">
    <name type="scientific">Candida albicans (strain WO-1)</name>
    <name type="common">Yeast</name>
    <dbReference type="NCBI Taxonomy" id="294748"/>
    <lineage>
        <taxon>Eukaryota</taxon>
        <taxon>Fungi</taxon>
        <taxon>Dikarya</taxon>
        <taxon>Ascomycota</taxon>
        <taxon>Saccharomycotina</taxon>
        <taxon>Pichiomycetes</taxon>
        <taxon>Debaryomycetaceae</taxon>
        <taxon>Candida/Lodderomyces clade</taxon>
        <taxon>Candida</taxon>
    </lineage>
</organism>
<feature type="region of interest" description="Disordered" evidence="1">
    <location>
        <begin position="306"/>
        <end position="325"/>
    </location>
</feature>
<evidence type="ECO:0000313" key="3">
    <source>
        <dbReference type="Proteomes" id="UP000001429"/>
    </source>
</evidence>
<feature type="region of interest" description="Disordered" evidence="1">
    <location>
        <begin position="99"/>
        <end position="119"/>
    </location>
</feature>
<feature type="region of interest" description="Disordered" evidence="1">
    <location>
        <begin position="1"/>
        <end position="83"/>
    </location>
</feature>
<feature type="region of interest" description="Disordered" evidence="1">
    <location>
        <begin position="344"/>
        <end position="395"/>
    </location>
</feature>
<evidence type="ECO:0000256" key="1">
    <source>
        <dbReference type="SAM" id="MobiDB-lite"/>
    </source>
</evidence>
<evidence type="ECO:0000313" key="2">
    <source>
        <dbReference type="EMBL" id="EEQ46670.1"/>
    </source>
</evidence>
<feature type="compositionally biased region" description="Polar residues" evidence="1">
    <location>
        <begin position="373"/>
        <end position="388"/>
    </location>
</feature>
<accession>C4YSG7</accession>
<feature type="compositionally biased region" description="Polar residues" evidence="1">
    <location>
        <begin position="1"/>
        <end position="28"/>
    </location>
</feature>
<keyword evidence="3" id="KW-1185">Reference proteome</keyword>
<dbReference type="PaxDb" id="5476-C4YSG7"/>
<name>C4YSG7_CANAW</name>
<dbReference type="OMA" id="PETPSHY"/>
<feature type="compositionally biased region" description="Basic residues" evidence="1">
    <location>
        <begin position="55"/>
        <end position="70"/>
    </location>
</feature>
<dbReference type="HOGENOM" id="CLU_054963_0_0_1"/>
<feature type="compositionally biased region" description="Basic and acidic residues" evidence="1">
    <location>
        <begin position="207"/>
        <end position="219"/>
    </location>
</feature>
<reference evidence="2 3" key="1">
    <citation type="journal article" date="2009" name="Nature">
        <title>Evolution of pathogenicity and sexual reproduction in eight Candida genomes.</title>
        <authorList>
            <person name="Butler G."/>
            <person name="Rasmussen M.D."/>
            <person name="Lin M.F."/>
            <person name="Santos M.A."/>
            <person name="Sakthikumar S."/>
            <person name="Munro C.A."/>
            <person name="Rheinbay E."/>
            <person name="Grabherr M."/>
            <person name="Forche A."/>
            <person name="Reedy J.L."/>
            <person name="Agrafioti I."/>
            <person name="Arnaud M.B."/>
            <person name="Bates S."/>
            <person name="Brown A.J."/>
            <person name="Brunke S."/>
            <person name="Costanzo M.C."/>
            <person name="Fitzpatrick D.A."/>
            <person name="de Groot P.W."/>
            <person name="Harris D."/>
            <person name="Hoyer L.L."/>
            <person name="Hube B."/>
            <person name="Klis F.M."/>
            <person name="Kodira C."/>
            <person name="Lennard N."/>
            <person name="Logue M.E."/>
            <person name="Martin R."/>
            <person name="Neiman A.M."/>
            <person name="Nikolaou E."/>
            <person name="Quail M.A."/>
            <person name="Quinn J."/>
            <person name="Santos M.C."/>
            <person name="Schmitzberger F.F."/>
            <person name="Sherlock G."/>
            <person name="Shah P."/>
            <person name="Silverstein K.A."/>
            <person name="Skrzypek M.S."/>
            <person name="Soll D."/>
            <person name="Staggs R."/>
            <person name="Stansfield I."/>
            <person name="Stumpf M.P."/>
            <person name="Sudbery P.E."/>
            <person name="Srikantha T."/>
            <person name="Zeng Q."/>
            <person name="Berman J."/>
            <person name="Berriman M."/>
            <person name="Heitman J."/>
            <person name="Gow N.A."/>
            <person name="Lorenz M.C."/>
            <person name="Birren B.W."/>
            <person name="Kellis M."/>
            <person name="Cuomo C.A."/>
        </authorList>
    </citation>
    <scope>NUCLEOTIDE SEQUENCE [LARGE SCALE GENOMIC DNA]</scope>
    <source>
        <strain evidence="2 3">WO-1</strain>
    </source>
</reference>
<feature type="compositionally biased region" description="Low complexity" evidence="1">
    <location>
        <begin position="29"/>
        <end position="54"/>
    </location>
</feature>